<proteinExistence type="predicted"/>
<name>A0A972F8T9_9RHOO</name>
<reference evidence="2" key="1">
    <citation type="submission" date="2019-12" db="EMBL/GenBank/DDBJ databases">
        <title>Comparative genomics gives insights into the taxonomy of the Azoarcus-Aromatoleum group and reveals separate origins of nif in the plant-associated Azoarcus and non-plant-associated Aromatoleum sub-groups.</title>
        <authorList>
            <person name="Lafos M."/>
            <person name="Maluk M."/>
            <person name="Batista M."/>
            <person name="Junghare M."/>
            <person name="Carmona M."/>
            <person name="Faoro H."/>
            <person name="Cruz L.M."/>
            <person name="Battistoni F."/>
            <person name="De Souza E."/>
            <person name="Pedrosa F."/>
            <person name="Chen W.-M."/>
            <person name="Poole P.S."/>
            <person name="Dixon R.A."/>
            <person name="James E.K."/>
        </authorList>
    </citation>
    <scope>NUCLEOTIDE SEQUENCE</scope>
    <source>
        <strain evidence="2">NSC3</strain>
    </source>
</reference>
<gene>
    <name evidence="2" type="ORF">GPA21_15265</name>
</gene>
<comment type="caution">
    <text evidence="2">The sequence shown here is derived from an EMBL/GenBank/DDBJ whole genome shotgun (WGS) entry which is preliminary data.</text>
</comment>
<dbReference type="AlphaFoldDB" id="A0A972F8T9"/>
<dbReference type="EMBL" id="WTVM01000110">
    <property type="protein sequence ID" value="NMG04316.1"/>
    <property type="molecule type" value="Genomic_DNA"/>
</dbReference>
<evidence type="ECO:0000313" key="3">
    <source>
        <dbReference type="Proteomes" id="UP000599523"/>
    </source>
</evidence>
<dbReference type="Pfam" id="PF16036">
    <property type="entry name" value="Chalcone_3"/>
    <property type="match status" value="1"/>
</dbReference>
<protein>
    <recommendedName>
        <fullName evidence="1">Chalcone isomerase domain-containing protein</fullName>
    </recommendedName>
</protein>
<dbReference type="RefSeq" id="WP_168988992.1">
    <property type="nucleotide sequence ID" value="NZ_CAWPHM010000012.1"/>
</dbReference>
<dbReference type="InterPro" id="IPR016087">
    <property type="entry name" value="Chalcone_isomerase"/>
</dbReference>
<evidence type="ECO:0000313" key="2">
    <source>
        <dbReference type="EMBL" id="NMG04316.1"/>
    </source>
</evidence>
<organism evidence="2 3">
    <name type="scientific">Azoarcus taiwanensis</name>
    <dbReference type="NCBI Taxonomy" id="666964"/>
    <lineage>
        <taxon>Bacteria</taxon>
        <taxon>Pseudomonadati</taxon>
        <taxon>Pseudomonadota</taxon>
        <taxon>Betaproteobacteria</taxon>
        <taxon>Rhodocyclales</taxon>
        <taxon>Zoogloeaceae</taxon>
        <taxon>Azoarcus</taxon>
    </lineage>
</organism>
<dbReference type="Proteomes" id="UP000599523">
    <property type="component" value="Unassembled WGS sequence"/>
</dbReference>
<sequence length="200" mass="21670">MRRSEPAAGVILRFRRDAASLALAVALGFWLAGASYGSSVPGQQVPAIQALAQQGWQPLGSGALRWFGLRIYEAALWAPDAQAWRDGGAFALAIAYERTIPSARLVKATEDEMRRLGVADEARIASWRPALEQAFPDVSAGDVIVGIHRPGEGVHFHYGERSSGVVTDPDFAAAFFAIWLDERTREPGLRARLIGDRTDG</sequence>
<evidence type="ECO:0000259" key="1">
    <source>
        <dbReference type="Pfam" id="PF16036"/>
    </source>
</evidence>
<keyword evidence="3" id="KW-1185">Reference proteome</keyword>
<accession>A0A972F8T9</accession>
<feature type="domain" description="Chalcone isomerase" evidence="1">
    <location>
        <begin position="42"/>
        <end position="195"/>
    </location>
</feature>